<evidence type="ECO:0000313" key="5">
    <source>
        <dbReference type="EMBL" id="TPH17054.1"/>
    </source>
</evidence>
<evidence type="ECO:0000259" key="4">
    <source>
        <dbReference type="Pfam" id="PF17836"/>
    </source>
</evidence>
<dbReference type="CDD" id="cd03360">
    <property type="entry name" value="LbH_AT_putative"/>
    <property type="match status" value="1"/>
</dbReference>
<dbReference type="Proteomes" id="UP000315303">
    <property type="component" value="Unassembled WGS sequence"/>
</dbReference>
<dbReference type="PANTHER" id="PTHR43300">
    <property type="entry name" value="ACETYLTRANSFERASE"/>
    <property type="match status" value="1"/>
</dbReference>
<reference evidence="5 6" key="1">
    <citation type="submission" date="2019-01" db="EMBL/GenBank/DDBJ databases">
        <title>Litorilituus lipolytica sp. nov., isolated from intertidal sand of the Yellow Sea in China.</title>
        <authorList>
            <person name="Liu A."/>
        </authorList>
    </citation>
    <scope>NUCLEOTIDE SEQUENCE [LARGE SCALE GENOMIC DNA]</scope>
    <source>
        <strain evidence="5 6">RZ04</strain>
    </source>
</reference>
<dbReference type="EMBL" id="SAWY01000009">
    <property type="protein sequence ID" value="TPH17054.1"/>
    <property type="molecule type" value="Genomic_DNA"/>
</dbReference>
<keyword evidence="5" id="KW-0808">Transferase</keyword>
<dbReference type="OrthoDB" id="9794407at2"/>
<comment type="similarity">
    <text evidence="1">Belongs to the transferase hexapeptide repeat family.</text>
</comment>
<feature type="domain" description="PglD N-terminal" evidence="4">
    <location>
        <begin position="6"/>
        <end position="80"/>
    </location>
</feature>
<dbReference type="InterPro" id="IPR050179">
    <property type="entry name" value="Trans_hexapeptide_repeat"/>
</dbReference>
<organism evidence="5 6">
    <name type="scientific">Litorilituus lipolyticus</name>
    <dbReference type="NCBI Taxonomy" id="2491017"/>
    <lineage>
        <taxon>Bacteria</taxon>
        <taxon>Pseudomonadati</taxon>
        <taxon>Pseudomonadota</taxon>
        <taxon>Gammaproteobacteria</taxon>
        <taxon>Alteromonadales</taxon>
        <taxon>Colwelliaceae</taxon>
        <taxon>Litorilituus</taxon>
    </lineage>
</organism>
<dbReference type="InterPro" id="IPR041561">
    <property type="entry name" value="PglD_N"/>
</dbReference>
<gene>
    <name evidence="5" type="ORF">EPA86_05060</name>
</gene>
<dbReference type="PROSITE" id="PS50818">
    <property type="entry name" value="INTEIN_C_TER"/>
    <property type="match status" value="1"/>
</dbReference>
<dbReference type="AlphaFoldDB" id="A0A502L1I7"/>
<feature type="binding site" evidence="3">
    <location>
        <position position="73"/>
    </location>
    <ligand>
        <name>substrate</name>
    </ligand>
</feature>
<dbReference type="InterPro" id="IPR030934">
    <property type="entry name" value="Intein_C"/>
</dbReference>
<evidence type="ECO:0000256" key="2">
    <source>
        <dbReference type="PIRSR" id="PIRSR620019-1"/>
    </source>
</evidence>
<feature type="active site" description="Proton acceptor" evidence="2">
    <location>
        <position position="142"/>
    </location>
</feature>
<dbReference type="Pfam" id="PF00132">
    <property type="entry name" value="Hexapep"/>
    <property type="match status" value="2"/>
</dbReference>
<dbReference type="GO" id="GO:0016740">
    <property type="term" value="F:transferase activity"/>
    <property type="evidence" value="ECO:0007669"/>
    <property type="project" value="UniProtKB-KW"/>
</dbReference>
<proteinExistence type="inferred from homology"/>
<dbReference type="RefSeq" id="WP_140602335.1">
    <property type="nucleotide sequence ID" value="NZ_SAWY01000009.1"/>
</dbReference>
<dbReference type="Gene3D" id="2.160.10.10">
    <property type="entry name" value="Hexapeptide repeat proteins"/>
    <property type="match status" value="1"/>
</dbReference>
<comment type="caution">
    <text evidence="5">The sequence shown here is derived from an EMBL/GenBank/DDBJ whole genome shotgun (WGS) entry which is preliminary data.</text>
</comment>
<evidence type="ECO:0000313" key="6">
    <source>
        <dbReference type="Proteomes" id="UP000315303"/>
    </source>
</evidence>
<evidence type="ECO:0000256" key="3">
    <source>
        <dbReference type="PIRSR" id="PIRSR620019-2"/>
    </source>
</evidence>
<dbReference type="InterPro" id="IPR001451">
    <property type="entry name" value="Hexapep"/>
</dbReference>
<evidence type="ECO:0000256" key="1">
    <source>
        <dbReference type="ARBA" id="ARBA00007274"/>
    </source>
</evidence>
<protein>
    <submittedName>
        <fullName evidence="5">Acetyltransferase</fullName>
    </submittedName>
</protein>
<feature type="site" description="Increases basicity of active site His" evidence="2">
    <location>
        <position position="143"/>
    </location>
</feature>
<dbReference type="PANTHER" id="PTHR43300:SF4">
    <property type="entry name" value="ACYL-[ACYL-CARRIER-PROTEIN]--UDP-N-ACETYLGLUCOSAMINE O-ACYLTRANSFERASE"/>
    <property type="match status" value="1"/>
</dbReference>
<sequence>MNKNHKLIIYGIGPFAKLMHFYFSADSNYEVLGFCVDRKYISTHSFCDLPVLPFEDIDKKFSPEEYKMFVAIGYRCMRNRRALFKKAKDLGYNLANYISSNALKYSNFKLGENNVIMGGCNVEPFVVIGNNNVIWSDTLLGHDLVIGDHNYISAKCLIAGNCYVGDLCFIGNGVTTIDGLNINDESFLISGAVLTSNTEKFGRYKGIPAKHSGSHSDYGIVITRG</sequence>
<dbReference type="Gene3D" id="3.40.50.20">
    <property type="match status" value="1"/>
</dbReference>
<dbReference type="SUPFAM" id="SSF51161">
    <property type="entry name" value="Trimeric LpxA-like enzymes"/>
    <property type="match status" value="1"/>
</dbReference>
<name>A0A502L1I7_9GAMM</name>
<dbReference type="InterPro" id="IPR011004">
    <property type="entry name" value="Trimer_LpxA-like_sf"/>
</dbReference>
<dbReference type="Pfam" id="PF17836">
    <property type="entry name" value="PglD_N"/>
    <property type="match status" value="1"/>
</dbReference>
<keyword evidence="6" id="KW-1185">Reference proteome</keyword>
<accession>A0A502L1I7</accession>
<dbReference type="InterPro" id="IPR020019">
    <property type="entry name" value="AcTrfase_PglD-like"/>
</dbReference>